<reference evidence="1 2" key="1">
    <citation type="submission" date="2019-09" db="EMBL/GenBank/DDBJ databases">
        <authorList>
            <person name="Silva M."/>
            <person name="Pereira G."/>
            <person name="Lopes-Da-Costa L."/>
            <person name="Silva E."/>
        </authorList>
    </citation>
    <scope>NUCLEOTIDE SEQUENCE [LARGE SCALE GENOMIC DNA]</scope>
    <source>
        <strain evidence="1 2">FMV-PI01</strain>
    </source>
</reference>
<evidence type="ECO:0008006" key="3">
    <source>
        <dbReference type="Google" id="ProtNLM"/>
    </source>
</evidence>
<keyword evidence="2" id="KW-1185">Reference proteome</keyword>
<name>A0A6L5WIP3_9BACT</name>
<sequence>MKNLSKVALGALILAMFVGCGEENAKFGDKEYTHDYLNDKSNVKTLVELVEFCEENKSANLSTTQMKNCELGNFIKHKKNQSWGALTGGNEPTEWEKLVEKYGSKDKK</sequence>
<dbReference type="RefSeq" id="WP_154571161.1">
    <property type="nucleotide sequence ID" value="NZ_VWSJ01000027.1"/>
</dbReference>
<dbReference type="AlphaFoldDB" id="A0A6L5WIP3"/>
<evidence type="ECO:0000313" key="2">
    <source>
        <dbReference type="Proteomes" id="UP000476338"/>
    </source>
</evidence>
<dbReference type="Proteomes" id="UP000476338">
    <property type="component" value="Unassembled WGS sequence"/>
</dbReference>
<organism evidence="1 2">
    <name type="scientific">Campylobacter portucalensis</name>
    <dbReference type="NCBI Taxonomy" id="2608384"/>
    <lineage>
        <taxon>Bacteria</taxon>
        <taxon>Pseudomonadati</taxon>
        <taxon>Campylobacterota</taxon>
        <taxon>Epsilonproteobacteria</taxon>
        <taxon>Campylobacterales</taxon>
        <taxon>Campylobacteraceae</taxon>
        <taxon>Campylobacter</taxon>
    </lineage>
</organism>
<protein>
    <recommendedName>
        <fullName evidence="3">EexN family lipoprotein</fullName>
    </recommendedName>
</protein>
<dbReference type="EMBL" id="VWSJ01000027">
    <property type="protein sequence ID" value="MSN96904.1"/>
    <property type="molecule type" value="Genomic_DNA"/>
</dbReference>
<gene>
    <name evidence="1" type="ORF">F1B92_06970</name>
</gene>
<comment type="caution">
    <text evidence="1">The sequence shown here is derived from an EMBL/GenBank/DDBJ whole genome shotgun (WGS) entry which is preliminary data.</text>
</comment>
<proteinExistence type="predicted"/>
<dbReference type="PROSITE" id="PS51257">
    <property type="entry name" value="PROKAR_LIPOPROTEIN"/>
    <property type="match status" value="1"/>
</dbReference>
<evidence type="ECO:0000313" key="1">
    <source>
        <dbReference type="EMBL" id="MSN96904.1"/>
    </source>
</evidence>
<accession>A0A6L5WIP3</accession>
<reference evidence="1 2" key="2">
    <citation type="submission" date="2020-03" db="EMBL/GenBank/DDBJ databases">
        <title>Campylobacter portucalensis sp. nov., a new species of Campylobacter isolated from the reproductive tract of bulls.</title>
        <authorList>
            <person name="Silva M.F."/>
            <person name="Pereira G."/>
            <person name="Carneiro C."/>
            <person name="Hemphill A."/>
            <person name="Mateus L."/>
            <person name="Lopes-Da-Costa L."/>
            <person name="Silva E."/>
        </authorList>
    </citation>
    <scope>NUCLEOTIDE SEQUENCE [LARGE SCALE GENOMIC DNA]</scope>
    <source>
        <strain evidence="1 2">FMV-PI01</strain>
    </source>
</reference>